<gene>
    <name evidence="2" type="ORF">C9J01_14245</name>
</gene>
<evidence type="ECO:0000313" key="3">
    <source>
        <dbReference type="Proteomes" id="UP000241346"/>
    </source>
</evidence>
<dbReference type="SUPFAM" id="SSF82693">
    <property type="entry name" value="Multidrug efflux transporter AcrB pore domain, PN1, PN2, PC1 and PC2 subdomains"/>
    <property type="match status" value="2"/>
</dbReference>
<dbReference type="OrthoDB" id="9757940at2"/>
<dbReference type="Pfam" id="PF00873">
    <property type="entry name" value="ACR_tran"/>
    <property type="match status" value="1"/>
</dbReference>
<dbReference type="GO" id="GO:0042910">
    <property type="term" value="F:xenobiotic transmembrane transporter activity"/>
    <property type="evidence" value="ECO:0007669"/>
    <property type="project" value="TreeGrafter"/>
</dbReference>
<dbReference type="Gene3D" id="3.30.70.1320">
    <property type="entry name" value="Multidrug efflux transporter AcrB pore domain like"/>
    <property type="match status" value="1"/>
</dbReference>
<protein>
    <submittedName>
        <fullName evidence="2">MFS transporter</fullName>
    </submittedName>
</protein>
<dbReference type="Gene3D" id="3.30.70.1430">
    <property type="entry name" value="Multidrug efflux transporter AcrB pore domain"/>
    <property type="match status" value="2"/>
</dbReference>
<feature type="transmembrane region" description="Helical" evidence="1">
    <location>
        <begin position="361"/>
        <end position="381"/>
    </location>
</feature>
<dbReference type="Gene3D" id="1.20.1640.10">
    <property type="entry name" value="Multidrug efflux transporter AcrB transmembrane domain"/>
    <property type="match status" value="2"/>
</dbReference>
<feature type="transmembrane region" description="Helical" evidence="1">
    <location>
        <begin position="991"/>
        <end position="1013"/>
    </location>
</feature>
<name>A0A2T3NDL4_9GAMM</name>
<dbReference type="GO" id="GO:0005886">
    <property type="term" value="C:plasma membrane"/>
    <property type="evidence" value="ECO:0007669"/>
    <property type="project" value="TreeGrafter"/>
</dbReference>
<dbReference type="PANTHER" id="PTHR32063">
    <property type="match status" value="1"/>
</dbReference>
<feature type="transmembrane region" description="Helical" evidence="1">
    <location>
        <begin position="336"/>
        <end position="354"/>
    </location>
</feature>
<feature type="transmembrane region" description="Helical" evidence="1">
    <location>
        <begin position="889"/>
        <end position="909"/>
    </location>
</feature>
<keyword evidence="1" id="KW-1133">Transmembrane helix</keyword>
<dbReference type="SUPFAM" id="SSF82714">
    <property type="entry name" value="Multidrug efflux transporter AcrB TolC docking domain, DN and DC subdomains"/>
    <property type="match status" value="2"/>
</dbReference>
<dbReference type="Proteomes" id="UP000241346">
    <property type="component" value="Unassembled WGS sequence"/>
</dbReference>
<dbReference type="Gene3D" id="3.30.2090.10">
    <property type="entry name" value="Multidrug efflux transporter AcrB TolC docking domain, DN and DC subdomains"/>
    <property type="match status" value="2"/>
</dbReference>
<evidence type="ECO:0000256" key="1">
    <source>
        <dbReference type="SAM" id="Phobius"/>
    </source>
</evidence>
<feature type="transmembrane region" description="Helical" evidence="1">
    <location>
        <begin position="528"/>
        <end position="548"/>
    </location>
</feature>
<feature type="transmembrane region" description="Helical" evidence="1">
    <location>
        <begin position="964"/>
        <end position="985"/>
    </location>
</feature>
<dbReference type="InterPro" id="IPR027463">
    <property type="entry name" value="AcrB_DN_DC_subdom"/>
</dbReference>
<reference evidence="2 3" key="1">
    <citation type="submission" date="2018-03" db="EMBL/GenBank/DDBJ databases">
        <title>Whole genome sequencing of Histamine producing bacteria.</title>
        <authorList>
            <person name="Butler K."/>
        </authorList>
    </citation>
    <scope>NUCLEOTIDE SEQUENCE [LARGE SCALE GENOMIC DNA]</scope>
    <source>
        <strain evidence="2 3">DSM 19138</strain>
    </source>
</reference>
<dbReference type="Gene3D" id="3.30.70.1440">
    <property type="entry name" value="Multidrug efflux transporter AcrB pore domain"/>
    <property type="match status" value="1"/>
</dbReference>
<keyword evidence="1" id="KW-0812">Transmembrane</keyword>
<proteinExistence type="predicted"/>
<dbReference type="PANTHER" id="PTHR32063:SF18">
    <property type="entry name" value="CATION EFFLUX SYSTEM PROTEIN"/>
    <property type="match status" value="1"/>
</dbReference>
<dbReference type="SUPFAM" id="SSF82866">
    <property type="entry name" value="Multidrug efflux transporter AcrB transmembrane domain"/>
    <property type="match status" value="2"/>
</dbReference>
<dbReference type="RefSeq" id="WP_107298821.1">
    <property type="nucleotide sequence ID" value="NZ_PYMB01000005.1"/>
</dbReference>
<dbReference type="AlphaFoldDB" id="A0A2T3NDL4"/>
<comment type="caution">
    <text evidence="2">The sequence shown here is derived from an EMBL/GenBank/DDBJ whole genome shotgun (WGS) entry which is preliminary data.</text>
</comment>
<feature type="transmembrane region" description="Helical" evidence="1">
    <location>
        <begin position="434"/>
        <end position="452"/>
    </location>
</feature>
<evidence type="ECO:0000313" key="2">
    <source>
        <dbReference type="EMBL" id="PSW12331.1"/>
    </source>
</evidence>
<organism evidence="2 3">
    <name type="scientific">Photobacterium rosenbergii</name>
    <dbReference type="NCBI Taxonomy" id="294936"/>
    <lineage>
        <taxon>Bacteria</taxon>
        <taxon>Pseudomonadati</taxon>
        <taxon>Pseudomonadota</taxon>
        <taxon>Gammaproteobacteria</taxon>
        <taxon>Vibrionales</taxon>
        <taxon>Vibrionaceae</taxon>
        <taxon>Photobacterium</taxon>
    </lineage>
</organism>
<keyword evidence="1" id="KW-0472">Membrane</keyword>
<dbReference type="EMBL" id="PYMB01000005">
    <property type="protein sequence ID" value="PSW12331.1"/>
    <property type="molecule type" value="Genomic_DNA"/>
</dbReference>
<feature type="transmembrane region" description="Helical" evidence="1">
    <location>
        <begin position="915"/>
        <end position="936"/>
    </location>
</feature>
<sequence>MSLAEYSIKNKVISWLVVVLLLVGGSVSFLGLGKLEFPGFPLPLALVNTAYPGASAEQVEEEVTVQIEKEILELEAVKYITAYNSPGLSQILVELDEKYPVSAHPETWATLRKKLEDLTPYLPPGAMSPQVIDEFGDVYGMLFNLSTEDYSYSDLKHYADRLRRDLGMLNGVSKVSVAGLVDKNVVIEIEQSKLNALGLDPNWIFGLLNNQNVVSNAGQLRIGQQAVRFHPTGEFSEFEQLEQLIVSPPGSNHLIRLGDIASIDYQYDDTPFNLYRDNGTKAISLGIAFKDNVNVVDVGNAVKSRLEELKSDRPLGIYVEPVYDQSAAVDQSVNEFIVNLFVSIAIVIVVLLFTMGLKSGLIMGAVLLLTILGTFVGMNLLGIEIQIISLGALIIALGMLVDNAIVITEGVIVGIKRGLSKAESIKEVVSQTQFPLLGATAIAIIAFAPIGLSPDTTGDFLGSLFYVLLIALSLSWFFAITLTPFFCDLLFKDDIEQGGNEQGEIDPYQSVVFQAYRFILAKALRHRILSMTATMAILIAALVGFGHVKQAFFPPANTPLFFVDVWMQQGSDINATSEKLATLENEISNLEGVEKVTSVMGMGAQRFVLTYTPEMIYPSYGQMLVQAEDLETIQHLIPQIRNMLDTQHADIEHKIKLMQLGPAPAANIEARFYGPDPVVLRQLADQAIEVISQEPRAIETRHSWREQTMMLRPQIDLAAARRSGVSKSDIDSTLLLNTSGQSVGLYREGSDLLPIVVRAPEGVRTDINRIRDVMVWSSESNGYVPMEQIVTGFKPEFEDSLIIRRNMRRMIAVMTDVDPLSGDTPESLRQRLEQSVEAILLPPGYSLEWGGEYEVSQMAQQALFSSLPLGYLAMFLITVFLFNTIRQPLAIWSTVPLAIIGVAAGMLLLDIPFAFTALLGLLSLSGMILKNGIVLVEQINIELGRGFKVQDAIQRASISRMRPVCMAAVTTVLGMCPLLFDAFFASMAVTIIFGLAFATILTLLVLPVVYSLLYRVRFDK</sequence>
<accession>A0A2T3NDL4</accession>
<feature type="transmembrane region" description="Helical" evidence="1">
    <location>
        <begin position="12"/>
        <end position="32"/>
    </location>
</feature>
<feature type="transmembrane region" description="Helical" evidence="1">
    <location>
        <begin position="464"/>
        <end position="487"/>
    </location>
</feature>
<feature type="transmembrane region" description="Helical" evidence="1">
    <location>
        <begin position="387"/>
        <end position="413"/>
    </location>
</feature>
<dbReference type="InterPro" id="IPR001036">
    <property type="entry name" value="Acrflvin-R"/>
</dbReference>
<dbReference type="PRINTS" id="PR00702">
    <property type="entry name" value="ACRIFLAVINRP"/>
</dbReference>
<feature type="transmembrane region" description="Helical" evidence="1">
    <location>
        <begin position="862"/>
        <end position="882"/>
    </location>
</feature>